<feature type="non-terminal residue" evidence="2">
    <location>
        <position position="1"/>
    </location>
</feature>
<feature type="compositionally biased region" description="Polar residues" evidence="1">
    <location>
        <begin position="869"/>
        <end position="899"/>
    </location>
</feature>
<feature type="compositionally biased region" description="Polar residues" evidence="1">
    <location>
        <begin position="135"/>
        <end position="155"/>
    </location>
</feature>
<feature type="compositionally biased region" description="Polar residues" evidence="1">
    <location>
        <begin position="56"/>
        <end position="66"/>
    </location>
</feature>
<protein>
    <submittedName>
        <fullName evidence="2">Uncharacterized protein</fullName>
    </submittedName>
</protein>
<reference evidence="2" key="1">
    <citation type="submission" date="2020-05" db="EMBL/GenBank/DDBJ databases">
        <title>Phylogenomic resolution of chytrid fungi.</title>
        <authorList>
            <person name="Stajich J.E."/>
            <person name="Amses K."/>
            <person name="Simmons R."/>
            <person name="Seto K."/>
            <person name="Myers J."/>
            <person name="Bonds A."/>
            <person name="Quandt C.A."/>
            <person name="Barry K."/>
            <person name="Liu P."/>
            <person name="Grigoriev I."/>
            <person name="Longcore J.E."/>
            <person name="James T.Y."/>
        </authorList>
    </citation>
    <scope>NUCLEOTIDE SEQUENCE</scope>
    <source>
        <strain evidence="2">JEL0318</strain>
    </source>
</reference>
<sequence>MDPAQGRKGFGATLPFNRSISLEFMPSRTSSEHYLTPSPPPKSPSQTFRQGYHTPSPKTGSLTPTTPDLAEVTPPGPSSPNASADRHKRSPSFKNVLRLSETLFRPKSTTASVPDHASRSPSQKSLPRSARSAGSLPNDSSGSIDAASINNSSPRKSAVRTPSRSVISKSSSITRELSSHEELPSPGTPLSTHRSDPSLDFLPPDDKNRSPPARPKLTLRLGLNVGKKKYEDGNPVSPMNISEPYLISNELLPSPIDELQPLSTKSSNNKKAWRSLFDVGSRTTLNRSGADMVISNPSHSAQTLPSAQILPARPPLPKHLTSDAWEDTQISEHDLVQFYSQLPPSPTNDTNEFLSTTVDEDGAEEADTVTLDDFHGVRQLENVGGDAEWEEGVSRGRGNYQHHQRSLSESAVTAAGKGAWKVAFQGFHKKPAWKGGGDQIMNISEPLPQDGLLPPSTQLPPKRNMSISIRVSKDDIATIDVETSPSDLRSRGEKRRSGSGLRERVLDSLASKGYGALRGWMLGVLPEGTDDARKATPIDSDALLLKLLEEAGNSVPSITLVPPPNLPNRSPVRRSIRTRSVIQPAQRPAPIQIAQNLERFFPGIDQINVTTTGSASPARGVLDTNSLRMSSLADIPSPTTQIRLGTGPLVDGGIGGGEEHLMRLVQAGNGLASPVFGSPSSFTMGQHQQLTAIARTPTAAKRLSIAGGGWEGSFPRTFRPRSAATPRSGRPGAILAARKGRSSGLGGGPVSVGSDGASPRTFGPPSPLDEEPPTPTTPTIPATPTFDTPPESPTEGPAAVPLKEIVVAAVTLQTVAEGSVPIRRPSAAWSLSNRTPISGSPLARTSPMTCSPTKASPTASEPSSATSTLERPQSTQSTTSTLERPQSTQSTTSTLERPQSTQSTDTTASSTSETPGRVKSINAKRLTVTSNLALLQPLFPDALTPPSKTPPPDSGYASPPKSFLPGATPIKPSLESPPQPPSLPAGTPPNPARISAG</sequence>
<gene>
    <name evidence="2" type="ORF">HK097_008160</name>
</gene>
<feature type="compositionally biased region" description="Low complexity" evidence="1">
    <location>
        <begin position="163"/>
        <end position="172"/>
    </location>
</feature>
<feature type="region of interest" description="Disordered" evidence="1">
    <location>
        <begin position="483"/>
        <end position="502"/>
    </location>
</feature>
<feature type="region of interest" description="Disordered" evidence="1">
    <location>
        <begin position="711"/>
        <end position="797"/>
    </location>
</feature>
<feature type="compositionally biased region" description="Low complexity" evidence="1">
    <location>
        <begin position="851"/>
        <end position="868"/>
    </location>
</feature>
<proteinExistence type="predicted"/>
<evidence type="ECO:0000313" key="3">
    <source>
        <dbReference type="Proteomes" id="UP001212841"/>
    </source>
</evidence>
<feature type="compositionally biased region" description="Pro residues" evidence="1">
    <location>
        <begin position="975"/>
        <end position="991"/>
    </location>
</feature>
<dbReference type="AlphaFoldDB" id="A0AAD5X436"/>
<feature type="region of interest" description="Disordered" evidence="1">
    <location>
        <begin position="25"/>
        <end position="216"/>
    </location>
</feature>
<comment type="caution">
    <text evidence="2">The sequence shown here is derived from an EMBL/GenBank/DDBJ whole genome shotgun (WGS) entry which is preliminary data.</text>
</comment>
<feature type="compositionally biased region" description="Pro residues" evidence="1">
    <location>
        <begin position="762"/>
        <end position="778"/>
    </location>
</feature>
<dbReference type="Proteomes" id="UP001212841">
    <property type="component" value="Unassembled WGS sequence"/>
</dbReference>
<evidence type="ECO:0000256" key="1">
    <source>
        <dbReference type="SAM" id="MobiDB-lite"/>
    </source>
</evidence>
<keyword evidence="3" id="KW-1185">Reference proteome</keyword>
<accession>A0AAD5X436</accession>
<feature type="compositionally biased region" description="Low complexity" evidence="1">
    <location>
        <begin position="779"/>
        <end position="789"/>
    </location>
</feature>
<organism evidence="2 3">
    <name type="scientific">Rhizophlyctis rosea</name>
    <dbReference type="NCBI Taxonomy" id="64517"/>
    <lineage>
        <taxon>Eukaryota</taxon>
        <taxon>Fungi</taxon>
        <taxon>Fungi incertae sedis</taxon>
        <taxon>Chytridiomycota</taxon>
        <taxon>Chytridiomycota incertae sedis</taxon>
        <taxon>Chytridiomycetes</taxon>
        <taxon>Rhizophlyctidales</taxon>
        <taxon>Rhizophlyctidaceae</taxon>
        <taxon>Rhizophlyctis</taxon>
    </lineage>
</organism>
<feature type="region of interest" description="Disordered" evidence="1">
    <location>
        <begin position="831"/>
        <end position="922"/>
    </location>
</feature>
<dbReference type="EMBL" id="JADGJD010000464">
    <property type="protein sequence ID" value="KAJ3050843.1"/>
    <property type="molecule type" value="Genomic_DNA"/>
</dbReference>
<feature type="region of interest" description="Disordered" evidence="1">
    <location>
        <begin position="939"/>
        <end position="997"/>
    </location>
</feature>
<evidence type="ECO:0000313" key="2">
    <source>
        <dbReference type="EMBL" id="KAJ3050843.1"/>
    </source>
</evidence>
<name>A0AAD5X436_9FUNG</name>
<feature type="compositionally biased region" description="Low complexity" evidence="1">
    <location>
        <begin position="900"/>
        <end position="914"/>
    </location>
</feature>